<dbReference type="GO" id="GO:0009234">
    <property type="term" value="P:menaquinone biosynthetic process"/>
    <property type="evidence" value="ECO:0007669"/>
    <property type="project" value="UniProtKB-UniRule"/>
</dbReference>
<evidence type="ECO:0000256" key="8">
    <source>
        <dbReference type="HAMAP-Rule" id="MF_01937"/>
    </source>
</evidence>
<keyword evidence="7 8" id="KW-0472">Membrane</keyword>
<evidence type="ECO:0000313" key="10">
    <source>
        <dbReference type="EMBL" id="MBY6276762.1"/>
    </source>
</evidence>
<evidence type="ECO:0000313" key="11">
    <source>
        <dbReference type="Proteomes" id="UP000732377"/>
    </source>
</evidence>
<sequence length="299" mass="31808">MAVRARFGVWWRMLRPFTLVASVAPVLGGTALAYAHGGFHTGRFLAFLLAAVLIQSATNMFNEYFDYVRGLDTRDHVGIAGTIVRDGVSPRVVITLAWMFLATAVALGLYISATSSWWVFAVGLACLGVAFLYSGGPLPLSSTPFGELAAGFTMGPVMILLVYYTQTLRVTATALWVAVPIGILIGAILLANNIRDIEADRAGGRHTLPIVLGRGAAVGVLAGSFVLAYAIAVGLVATGRLSPWALLILLSLPKAWPPVRLFLREREPVRLHPAVKGVAQLLAGFGGLMTLGLLLSVWV</sequence>
<comment type="catalytic activity">
    <reaction evidence="8">
        <text>an all-trans-polyprenyl diphosphate + 1,4-dihydroxy-2-naphthoate + H(+) = a 2-demethylmenaquinol + CO2 + diphosphate</text>
        <dbReference type="Rhea" id="RHEA:26478"/>
        <dbReference type="Rhea" id="RHEA-COMP:9563"/>
        <dbReference type="Rhea" id="RHEA-COMP:9564"/>
        <dbReference type="ChEBI" id="CHEBI:11173"/>
        <dbReference type="ChEBI" id="CHEBI:15378"/>
        <dbReference type="ChEBI" id="CHEBI:16526"/>
        <dbReference type="ChEBI" id="CHEBI:33019"/>
        <dbReference type="ChEBI" id="CHEBI:55437"/>
        <dbReference type="ChEBI" id="CHEBI:58914"/>
        <dbReference type="EC" id="2.5.1.74"/>
    </reaction>
</comment>
<name>A0A953I4J8_SYMTR</name>
<dbReference type="NCBIfam" id="NF004749">
    <property type="entry name" value="PRK06080.1-1"/>
    <property type="match status" value="1"/>
</dbReference>
<dbReference type="CDD" id="cd13962">
    <property type="entry name" value="PT_UbiA_UBIAD1"/>
    <property type="match status" value="1"/>
</dbReference>
<keyword evidence="4 8" id="KW-0808">Transferase</keyword>
<gene>
    <name evidence="8" type="primary">menA</name>
    <name evidence="10" type="ORF">CWE10_11230</name>
</gene>
<comment type="similarity">
    <text evidence="8">Belongs to the MenA family. Type 1 subfamily.</text>
</comment>
<evidence type="ECO:0000256" key="6">
    <source>
        <dbReference type="ARBA" id="ARBA00022989"/>
    </source>
</evidence>
<feature type="transmembrane region" description="Helical" evidence="8">
    <location>
        <begin position="43"/>
        <end position="61"/>
    </location>
</feature>
<comment type="caution">
    <text evidence="10">The sequence shown here is derived from an EMBL/GenBank/DDBJ whole genome shotgun (WGS) entry which is preliminary data.</text>
</comment>
<organism evidence="10 11">
    <name type="scientific">Symbiobacterium thermophilum</name>
    <dbReference type="NCBI Taxonomy" id="2734"/>
    <lineage>
        <taxon>Bacteria</taxon>
        <taxon>Bacillati</taxon>
        <taxon>Bacillota</taxon>
        <taxon>Clostridia</taxon>
        <taxon>Eubacteriales</taxon>
        <taxon>Symbiobacteriaceae</taxon>
        <taxon>Symbiobacterium</taxon>
    </lineage>
</organism>
<dbReference type="Proteomes" id="UP000732377">
    <property type="component" value="Unassembled WGS sequence"/>
</dbReference>
<evidence type="ECO:0000256" key="1">
    <source>
        <dbReference type="ARBA" id="ARBA00004141"/>
    </source>
</evidence>
<feature type="transmembrane region" description="Helical" evidence="8">
    <location>
        <begin position="170"/>
        <end position="191"/>
    </location>
</feature>
<keyword evidence="2 8" id="KW-0474">Menaquinone biosynthesis</keyword>
<accession>A0A953I4J8</accession>
<dbReference type="EC" id="2.5.1.74" evidence="8 9"/>
<keyword evidence="5 8" id="KW-0812">Transmembrane</keyword>
<dbReference type="InterPro" id="IPR026046">
    <property type="entry name" value="UBIAD1"/>
</dbReference>
<protein>
    <recommendedName>
        <fullName evidence="8 9">1,4-dihydroxy-2-naphthoate octaprenyltransferase</fullName>
        <shortName evidence="8">DHNA-octaprenyltransferase</shortName>
        <ecNumber evidence="8 9">2.5.1.74</ecNumber>
    </recommendedName>
</protein>
<keyword evidence="6 8" id="KW-1133">Transmembrane helix</keyword>
<evidence type="ECO:0000256" key="5">
    <source>
        <dbReference type="ARBA" id="ARBA00022692"/>
    </source>
</evidence>
<dbReference type="GO" id="GO:0042371">
    <property type="term" value="P:vitamin K biosynthetic process"/>
    <property type="evidence" value="ECO:0007669"/>
    <property type="project" value="TreeGrafter"/>
</dbReference>
<dbReference type="GO" id="GO:0046428">
    <property type="term" value="F:1,4-dihydroxy-2-naphthoate polyprenyltransferase activity"/>
    <property type="evidence" value="ECO:0007669"/>
    <property type="project" value="UniProtKB-UniRule"/>
</dbReference>
<dbReference type="PANTHER" id="PTHR13929:SF0">
    <property type="entry name" value="UBIA PRENYLTRANSFERASE DOMAIN-CONTAINING PROTEIN 1"/>
    <property type="match status" value="1"/>
</dbReference>
<evidence type="ECO:0000256" key="9">
    <source>
        <dbReference type="NCBIfam" id="TIGR00751"/>
    </source>
</evidence>
<dbReference type="EMBL" id="PIUK01000107">
    <property type="protein sequence ID" value="MBY6276762.1"/>
    <property type="molecule type" value="Genomic_DNA"/>
</dbReference>
<reference evidence="10" key="1">
    <citation type="submission" date="2017-11" db="EMBL/GenBank/DDBJ databases">
        <title>Three new genomes from thermophilic consortium.</title>
        <authorList>
            <person name="Quaggio R."/>
            <person name="Amgarten D."/>
            <person name="Setubal J.C."/>
        </authorList>
    </citation>
    <scope>NUCLEOTIDE SEQUENCE</scope>
    <source>
        <strain evidence="10">ZCTH01-B2</strain>
    </source>
</reference>
<feature type="transmembrane region" description="Helical" evidence="8">
    <location>
        <begin position="145"/>
        <end position="164"/>
    </location>
</feature>
<feature type="transmembrane region" description="Helical" evidence="8">
    <location>
        <begin position="275"/>
        <end position="298"/>
    </location>
</feature>
<dbReference type="AlphaFoldDB" id="A0A953I4J8"/>
<comment type="subcellular location">
    <subcellularLocation>
        <location evidence="8">Cell membrane</location>
        <topology evidence="8">Multi-pass membrane protein</topology>
    </subcellularLocation>
    <subcellularLocation>
        <location evidence="1">Membrane</location>
        <topology evidence="1">Multi-pass membrane protein</topology>
    </subcellularLocation>
</comment>
<evidence type="ECO:0000256" key="2">
    <source>
        <dbReference type="ARBA" id="ARBA00022428"/>
    </source>
</evidence>
<dbReference type="NCBIfam" id="TIGR00751">
    <property type="entry name" value="menA"/>
    <property type="match status" value="1"/>
</dbReference>
<dbReference type="HAMAP" id="MF_01937">
    <property type="entry name" value="MenA_1"/>
    <property type="match status" value="1"/>
</dbReference>
<feature type="transmembrane region" description="Helical" evidence="8">
    <location>
        <begin position="211"/>
        <end position="232"/>
    </location>
</feature>
<dbReference type="InterPro" id="IPR000537">
    <property type="entry name" value="UbiA_prenyltransferase"/>
</dbReference>
<proteinExistence type="inferred from homology"/>
<dbReference type="Gene3D" id="1.10.357.140">
    <property type="entry name" value="UbiA prenyltransferase"/>
    <property type="match status" value="1"/>
</dbReference>
<comment type="pathway">
    <text evidence="8">Quinol/quinone metabolism; menaquinone biosynthesis; menaquinol from 1,4-dihydroxy-2-naphthoate: step 1/2.</text>
</comment>
<dbReference type="Pfam" id="PF01040">
    <property type="entry name" value="UbiA"/>
    <property type="match status" value="1"/>
</dbReference>
<feature type="transmembrane region" description="Helical" evidence="8">
    <location>
        <begin position="92"/>
        <end position="111"/>
    </location>
</feature>
<evidence type="ECO:0000256" key="4">
    <source>
        <dbReference type="ARBA" id="ARBA00022679"/>
    </source>
</evidence>
<dbReference type="PIRSF" id="PIRSF005355">
    <property type="entry name" value="UBIAD1"/>
    <property type="match status" value="1"/>
</dbReference>
<evidence type="ECO:0000256" key="7">
    <source>
        <dbReference type="ARBA" id="ARBA00023136"/>
    </source>
</evidence>
<dbReference type="InterPro" id="IPR044878">
    <property type="entry name" value="UbiA_sf"/>
</dbReference>
<evidence type="ECO:0000256" key="3">
    <source>
        <dbReference type="ARBA" id="ARBA00022475"/>
    </source>
</evidence>
<dbReference type="GO" id="GO:0005886">
    <property type="term" value="C:plasma membrane"/>
    <property type="evidence" value="ECO:0007669"/>
    <property type="project" value="UniProtKB-SubCell"/>
</dbReference>
<feature type="transmembrane region" description="Helical" evidence="8">
    <location>
        <begin position="117"/>
        <end position="133"/>
    </location>
</feature>
<dbReference type="PANTHER" id="PTHR13929">
    <property type="entry name" value="1,4-DIHYDROXY-2-NAPHTHOATE OCTAPRENYLTRANSFERASE"/>
    <property type="match status" value="1"/>
</dbReference>
<dbReference type="InterPro" id="IPR004657">
    <property type="entry name" value="MenA"/>
</dbReference>
<comment type="function">
    <text evidence="8">Conversion of 1,4-dihydroxy-2-naphthoate (DHNA) to demethylmenaquinone (DMK).</text>
</comment>
<keyword evidence="3 8" id="KW-1003">Cell membrane</keyword>